<evidence type="ECO:0000256" key="1">
    <source>
        <dbReference type="SAM" id="MobiDB-lite"/>
    </source>
</evidence>
<dbReference type="Proteomes" id="UP000591131">
    <property type="component" value="Unassembled WGS sequence"/>
</dbReference>
<feature type="region of interest" description="Disordered" evidence="1">
    <location>
        <begin position="1"/>
        <end position="119"/>
    </location>
</feature>
<dbReference type="OrthoDB" id="441005at2759"/>
<feature type="compositionally biased region" description="Basic and acidic residues" evidence="1">
    <location>
        <begin position="78"/>
        <end position="113"/>
    </location>
</feature>
<evidence type="ECO:0000313" key="3">
    <source>
        <dbReference type="Proteomes" id="UP000591131"/>
    </source>
</evidence>
<organism evidence="2 3">
    <name type="scientific">Perkinsus chesapeaki</name>
    <name type="common">Clam parasite</name>
    <name type="synonym">Perkinsus andrewsi</name>
    <dbReference type="NCBI Taxonomy" id="330153"/>
    <lineage>
        <taxon>Eukaryota</taxon>
        <taxon>Sar</taxon>
        <taxon>Alveolata</taxon>
        <taxon>Perkinsozoa</taxon>
        <taxon>Perkinsea</taxon>
        <taxon>Perkinsida</taxon>
        <taxon>Perkinsidae</taxon>
        <taxon>Perkinsus</taxon>
    </lineage>
</organism>
<accession>A0A7J6N0Z9</accession>
<sequence length="172" mass="20450">MRGRPRDKSYKPYYVGKDRRQYRRSREDPTWRQVDLDALPRRVSEREDEVKKEAAGGEETTNVMDRALEASQRLPGSQRREIEASESLERAPCRGRPRDKSYKPYYRARDRRQLKSSKLAAERAERRYLRELREDEKAEERVRKACVKIDSEGNPIEKPTRLGGRKKRTVKK</sequence>
<name>A0A7J6N0Z9_PERCH</name>
<protein>
    <submittedName>
        <fullName evidence="2">Uncharacterized protein</fullName>
    </submittedName>
</protein>
<comment type="caution">
    <text evidence="2">The sequence shown here is derived from an EMBL/GenBank/DDBJ whole genome shotgun (WGS) entry which is preliminary data.</text>
</comment>
<dbReference type="EMBL" id="JAAPAO010000012">
    <property type="protein sequence ID" value="KAF4677553.1"/>
    <property type="molecule type" value="Genomic_DNA"/>
</dbReference>
<reference evidence="2 3" key="1">
    <citation type="submission" date="2020-04" db="EMBL/GenBank/DDBJ databases">
        <title>Perkinsus chesapeaki whole genome sequence.</title>
        <authorList>
            <person name="Bogema D.R."/>
        </authorList>
    </citation>
    <scope>NUCLEOTIDE SEQUENCE [LARGE SCALE GENOMIC DNA]</scope>
    <source>
        <strain evidence="2">ATCC PRA-425</strain>
    </source>
</reference>
<gene>
    <name evidence="2" type="ORF">FOL47_000941</name>
</gene>
<dbReference type="AlphaFoldDB" id="A0A7J6N0Z9"/>
<keyword evidence="3" id="KW-1185">Reference proteome</keyword>
<feature type="compositionally biased region" description="Basic and acidic residues" evidence="1">
    <location>
        <begin position="1"/>
        <end position="55"/>
    </location>
</feature>
<feature type="region of interest" description="Disordered" evidence="1">
    <location>
        <begin position="150"/>
        <end position="172"/>
    </location>
</feature>
<proteinExistence type="predicted"/>
<evidence type="ECO:0000313" key="2">
    <source>
        <dbReference type="EMBL" id="KAF4677553.1"/>
    </source>
</evidence>
<feature type="compositionally biased region" description="Basic residues" evidence="1">
    <location>
        <begin position="163"/>
        <end position="172"/>
    </location>
</feature>